<accession>A0A0F4VPC1</accession>
<gene>
    <name evidence="1" type="ORF">DJ66_0134</name>
</gene>
<dbReference type="EMBL" id="JMTK01000001">
    <property type="protein sequence ID" value="KJZ82527.1"/>
    <property type="molecule type" value="Genomic_DNA"/>
</dbReference>
<organism evidence="1 2">
    <name type="scientific">Candidatus Liberibacter solanacearum</name>
    <dbReference type="NCBI Taxonomy" id="556287"/>
    <lineage>
        <taxon>Bacteria</taxon>
        <taxon>Pseudomonadati</taxon>
        <taxon>Pseudomonadota</taxon>
        <taxon>Alphaproteobacteria</taxon>
        <taxon>Hyphomicrobiales</taxon>
        <taxon>Rhizobiaceae</taxon>
        <taxon>Liberibacter</taxon>
    </lineage>
</organism>
<dbReference type="PATRIC" id="fig|556287.9.peg.139"/>
<name>A0A0F4VPC1_9HYPH</name>
<comment type="caution">
    <text evidence="1">The sequence shown here is derived from an EMBL/GenBank/DDBJ whole genome shotgun (WGS) entry which is preliminary data.</text>
</comment>
<sequence length="721" mass="80169">MANLDLKQTASEPLAPNQDAVRDAVDPLGGLKTVAQGLDSLNQLYQERRSEHIKAQALTQDALHSADDHADFARYMTSLPTGVDVQALSHKYAQDQYYKRDKEISGVPDRETRNYLRNSNKRSLDQKLQLGTERGLLVMSLESEKHIGDTAVALALNIRLSPTNENLELQRNRGYDVIDKSLLTPEDKVKKKQALDKTLHKSQTIGLLSNEPDIVGNLSSLVYGSPVAVKDGLSPDQIAENADGGTIEIDEHKLDGKTGYTGIDFLSREDLKSLLDEHNRKTNAERQSGKKRVIETIKLRTTEANKGNISSDYDEVFSESNLSRYYQPADVESIITQAKLKKDIAPYIRVVETMTNEEYAEFVSTVNSRTVDYDLNDRFKAQAFLKELQDKRVASLKELSKDPHGWQRSRGLVPPNLSLEAGQLASSVLPIFDANEKTEKDHGVIVKGMGTDKERQLSEKIKGERAEDFVSYFRDEMTKEGVTKSDIEKIKSVVDGMKDKVTSSICRLAMSDSAEARASAIPVISGVKHRGDIELKLESSKGNGVKKLFNNLINKEIGQLYQGSEDANYKQDAEVIKLYIMGNMHKTGNYTLNGEVVRDAVKAVFGNTAYAVNGSYVMPPRGMSHYEFGNRLHGLTSDKLVGLFGDKSKDRYPESYGYQSEGDGKYSLTVGGVYKKDKQGNPIVINIYDELPQNVPSLQIATVSGVEEYMNAVSSRMNRGE</sequence>
<keyword evidence="2" id="KW-1185">Reference proteome</keyword>
<dbReference type="RefSeq" id="WP_045960417.1">
    <property type="nucleotide sequence ID" value="NZ_JMTK01000001.1"/>
</dbReference>
<evidence type="ECO:0000313" key="1">
    <source>
        <dbReference type="EMBL" id="KJZ82527.1"/>
    </source>
</evidence>
<proteinExistence type="predicted"/>
<evidence type="ECO:0000313" key="2">
    <source>
        <dbReference type="Proteomes" id="UP000033731"/>
    </source>
</evidence>
<dbReference type="AlphaFoldDB" id="A0A0F4VPC1"/>
<protein>
    <submittedName>
        <fullName evidence="1">Uncharacterized protein</fullName>
    </submittedName>
</protein>
<dbReference type="Proteomes" id="UP000033731">
    <property type="component" value="Unassembled WGS sequence"/>
</dbReference>
<reference evidence="1 2" key="1">
    <citation type="journal article" date="2015" name="Phytopathology">
        <title>Genomes of Candidatus Liberibacter solanacearum haplotype A from New Zealand and the USA suggest significant genome plasticity in the species.</title>
        <authorList>
            <person name="Thompson S.M."/>
            <person name="Johnson C.P."/>
            <person name="Lu A.Y."/>
            <person name="Frampton R.A."/>
            <person name="Sullivan K.L."/>
            <person name="Fiers M.W."/>
            <person name="Crowhurst R.N."/>
            <person name="Pitman A.R."/>
            <person name="Scott I."/>
            <person name="Gudmestad N.C."/>
            <person name="Smith G.R."/>
        </authorList>
    </citation>
    <scope>NUCLEOTIDE SEQUENCE [LARGE SCALE GENOMIC DNA]</scope>
    <source>
        <strain evidence="1 2">LsoNZ1</strain>
    </source>
</reference>